<proteinExistence type="predicted"/>
<dbReference type="PROSITE" id="PS50893">
    <property type="entry name" value="ABC_TRANSPORTER_2"/>
    <property type="match status" value="2"/>
</dbReference>
<comment type="caution">
    <text evidence="6">The sequence shown here is derived from an EMBL/GenBank/DDBJ whole genome shotgun (WGS) entry which is preliminary data.</text>
</comment>
<dbReference type="CDD" id="cd03215">
    <property type="entry name" value="ABC_Carb_Monos_II"/>
    <property type="match status" value="1"/>
</dbReference>
<keyword evidence="2" id="KW-0677">Repeat</keyword>
<accession>A0ABR8Z626</accession>
<reference evidence="6 7" key="1">
    <citation type="submission" date="2020-08" db="EMBL/GenBank/DDBJ databases">
        <title>A Genomic Blueprint of the Chicken Gut Microbiome.</title>
        <authorList>
            <person name="Gilroy R."/>
            <person name="Ravi A."/>
            <person name="Getino M."/>
            <person name="Pursley I."/>
            <person name="Horton D.L."/>
            <person name="Alikhan N.-F."/>
            <person name="Baker D."/>
            <person name="Gharbi K."/>
            <person name="Hall N."/>
            <person name="Watson M."/>
            <person name="Adriaenssens E.M."/>
            <person name="Foster-Nyarko E."/>
            <person name="Jarju S."/>
            <person name="Secka A."/>
            <person name="Antonio M."/>
            <person name="Oren A."/>
            <person name="Chaudhuri R."/>
            <person name="La Ragione R.M."/>
            <person name="Hildebrand F."/>
            <person name="Pallen M.J."/>
        </authorList>
    </citation>
    <scope>NUCLEOTIDE SEQUENCE [LARGE SCALE GENOMIC DNA]</scope>
    <source>
        <strain evidence="6 7">Sa1BUA1</strain>
    </source>
</reference>
<evidence type="ECO:0000256" key="2">
    <source>
        <dbReference type="ARBA" id="ARBA00022737"/>
    </source>
</evidence>
<dbReference type="PANTHER" id="PTHR43790:SF9">
    <property type="entry name" value="GALACTOFURANOSE TRANSPORTER ATP-BINDING PROTEIN YTFR"/>
    <property type="match status" value="1"/>
</dbReference>
<dbReference type="PROSITE" id="PS00211">
    <property type="entry name" value="ABC_TRANSPORTER_1"/>
    <property type="match status" value="1"/>
</dbReference>
<dbReference type="RefSeq" id="WP_251840354.1">
    <property type="nucleotide sequence ID" value="NZ_JACSPO010000009.1"/>
</dbReference>
<dbReference type="PANTHER" id="PTHR43790">
    <property type="entry name" value="CARBOHYDRATE TRANSPORT ATP-BINDING PROTEIN MG119-RELATED"/>
    <property type="match status" value="1"/>
</dbReference>
<dbReference type="Pfam" id="PF00005">
    <property type="entry name" value="ABC_tran"/>
    <property type="match status" value="2"/>
</dbReference>
<dbReference type="InterPro" id="IPR017871">
    <property type="entry name" value="ABC_transporter-like_CS"/>
</dbReference>
<dbReference type="EMBL" id="JACSPO010000009">
    <property type="protein sequence ID" value="MBD8063254.1"/>
    <property type="molecule type" value="Genomic_DNA"/>
</dbReference>
<sequence length="512" mass="54933">MSAAPTPVVEMTGITITFPGVKALDAVDFRLFPGEVHALMGENGAGKSTLIKALTGVYGIDAGRVVVAGHEQRFSDPGAAKAAGISTVYQEVNLCANLTVGENVMLGHEVRTGPFINWRATHREAARHLGELNLSIDPRSPLASHTIAVQQLCAIARAIVVDAKVLILDEPTSSLDKAEVAELFRVIRQLRDNGVAVLFVSHFLEQVYEISDRMTVLRNGRLVGEHRTADLPRLELISKMIGRASDAFEDIEQEARQVAARDLSGGTPLMRVVGLGKDGSIEPFDLELHAGEIVGMAGLLGSGRTEAGRLLAGVDRADHGSVEVDGKPVRLSSPRVALGHDIAFSTEDRKKEGIVGDLTVRENIALAIQAGRGTWRPIPRKELDAIVAKYIAALDINPPNPNALIKNLSGGNQQKVLLARWLATSPRLLVLDEPTRGIDIGAKAEIQKLVADLSRDGMSVVFISSELEEVVRLSERILVLRDRQVIAEVANDDDVTPGAILETIATSGAQES</sequence>
<gene>
    <name evidence="6" type="ORF">H9624_13095</name>
</gene>
<evidence type="ECO:0000313" key="6">
    <source>
        <dbReference type="EMBL" id="MBD8063254.1"/>
    </source>
</evidence>
<evidence type="ECO:0000259" key="5">
    <source>
        <dbReference type="PROSITE" id="PS50893"/>
    </source>
</evidence>
<keyword evidence="1" id="KW-0813">Transport</keyword>
<dbReference type="GO" id="GO:0005524">
    <property type="term" value="F:ATP binding"/>
    <property type="evidence" value="ECO:0007669"/>
    <property type="project" value="UniProtKB-KW"/>
</dbReference>
<name>A0ABR8Z626_9MICO</name>
<dbReference type="SMART" id="SM00382">
    <property type="entry name" value="AAA"/>
    <property type="match status" value="2"/>
</dbReference>
<dbReference type="Gene3D" id="3.40.50.300">
    <property type="entry name" value="P-loop containing nucleotide triphosphate hydrolases"/>
    <property type="match status" value="2"/>
</dbReference>
<evidence type="ECO:0000256" key="3">
    <source>
        <dbReference type="ARBA" id="ARBA00022741"/>
    </source>
</evidence>
<dbReference type="InterPro" id="IPR003593">
    <property type="entry name" value="AAA+_ATPase"/>
</dbReference>
<feature type="domain" description="ABC transporter" evidence="5">
    <location>
        <begin position="9"/>
        <end position="244"/>
    </location>
</feature>
<dbReference type="InterPro" id="IPR050107">
    <property type="entry name" value="ABC_carbohydrate_import_ATPase"/>
</dbReference>
<evidence type="ECO:0000256" key="1">
    <source>
        <dbReference type="ARBA" id="ARBA00022448"/>
    </source>
</evidence>
<keyword evidence="4 6" id="KW-0067">ATP-binding</keyword>
<dbReference type="SUPFAM" id="SSF52540">
    <property type="entry name" value="P-loop containing nucleoside triphosphate hydrolases"/>
    <property type="match status" value="2"/>
</dbReference>
<organism evidence="6 7">
    <name type="scientific">Oceanitalea stevensii</name>
    <dbReference type="NCBI Taxonomy" id="2763072"/>
    <lineage>
        <taxon>Bacteria</taxon>
        <taxon>Bacillati</taxon>
        <taxon>Actinomycetota</taxon>
        <taxon>Actinomycetes</taxon>
        <taxon>Micrococcales</taxon>
        <taxon>Bogoriellaceae</taxon>
        <taxon>Georgenia</taxon>
    </lineage>
</organism>
<dbReference type="InterPro" id="IPR027417">
    <property type="entry name" value="P-loop_NTPase"/>
</dbReference>
<dbReference type="CDD" id="cd03216">
    <property type="entry name" value="ABC_Carb_Monos_I"/>
    <property type="match status" value="1"/>
</dbReference>
<dbReference type="InterPro" id="IPR003439">
    <property type="entry name" value="ABC_transporter-like_ATP-bd"/>
</dbReference>
<keyword evidence="7" id="KW-1185">Reference proteome</keyword>
<protein>
    <submittedName>
        <fullName evidence="6">Sugar ABC transporter ATP-binding protein</fullName>
    </submittedName>
</protein>
<keyword evidence="3" id="KW-0547">Nucleotide-binding</keyword>
<evidence type="ECO:0000256" key="4">
    <source>
        <dbReference type="ARBA" id="ARBA00022840"/>
    </source>
</evidence>
<dbReference type="Proteomes" id="UP000661894">
    <property type="component" value="Unassembled WGS sequence"/>
</dbReference>
<evidence type="ECO:0000313" key="7">
    <source>
        <dbReference type="Proteomes" id="UP000661894"/>
    </source>
</evidence>
<feature type="domain" description="ABC transporter" evidence="5">
    <location>
        <begin position="258"/>
        <end position="507"/>
    </location>
</feature>